<comment type="caution">
    <text evidence="2">The sequence shown here is derived from an EMBL/GenBank/DDBJ whole genome shotgun (WGS) entry which is preliminary data.</text>
</comment>
<dbReference type="Proteomes" id="UP001107558">
    <property type="component" value="Chromosome 3"/>
</dbReference>
<feature type="region of interest" description="Disordered" evidence="1">
    <location>
        <begin position="1"/>
        <end position="68"/>
    </location>
</feature>
<evidence type="ECO:0000313" key="2">
    <source>
        <dbReference type="EMBL" id="KAG5672246.1"/>
    </source>
</evidence>
<gene>
    <name evidence="2" type="ORF">PVAND_002388</name>
</gene>
<feature type="compositionally biased region" description="Low complexity" evidence="1">
    <location>
        <begin position="113"/>
        <end position="144"/>
    </location>
</feature>
<name>A0A9J6BSC4_POLVA</name>
<feature type="compositionally biased region" description="Polar residues" evidence="1">
    <location>
        <begin position="1"/>
        <end position="21"/>
    </location>
</feature>
<protein>
    <submittedName>
        <fullName evidence="2">Uncharacterized protein</fullName>
    </submittedName>
</protein>
<sequence>MNYNTYSESDMESETNFQQPTSGRVSNSNNNNNNGGNFVRNNSIKNSSSNKQQQQHKHQPKSSNVRRRASDCSFYGLSGDGGDNISYYGVPLRGQKRESLNGTGHGMNRSHSNKSSLSSSSGDVSSHSGSSTCSGDDTTSTSSGPNLPYPGFVEYSFKYLSQDALLRNWCLQLITNP</sequence>
<evidence type="ECO:0000256" key="1">
    <source>
        <dbReference type="SAM" id="MobiDB-lite"/>
    </source>
</evidence>
<organism evidence="2 3">
    <name type="scientific">Polypedilum vanderplanki</name>
    <name type="common">Sleeping chironomid midge</name>
    <dbReference type="NCBI Taxonomy" id="319348"/>
    <lineage>
        <taxon>Eukaryota</taxon>
        <taxon>Metazoa</taxon>
        <taxon>Ecdysozoa</taxon>
        <taxon>Arthropoda</taxon>
        <taxon>Hexapoda</taxon>
        <taxon>Insecta</taxon>
        <taxon>Pterygota</taxon>
        <taxon>Neoptera</taxon>
        <taxon>Endopterygota</taxon>
        <taxon>Diptera</taxon>
        <taxon>Nematocera</taxon>
        <taxon>Chironomoidea</taxon>
        <taxon>Chironomidae</taxon>
        <taxon>Chironominae</taxon>
        <taxon>Polypedilum</taxon>
        <taxon>Polypedilum</taxon>
    </lineage>
</organism>
<keyword evidence="3" id="KW-1185">Reference proteome</keyword>
<feature type="compositionally biased region" description="Low complexity" evidence="1">
    <location>
        <begin position="22"/>
        <end position="53"/>
    </location>
</feature>
<evidence type="ECO:0000313" key="3">
    <source>
        <dbReference type="Proteomes" id="UP001107558"/>
    </source>
</evidence>
<reference evidence="2" key="1">
    <citation type="submission" date="2021-03" db="EMBL/GenBank/DDBJ databases">
        <title>Chromosome level genome of the anhydrobiotic midge Polypedilum vanderplanki.</title>
        <authorList>
            <person name="Yoshida Y."/>
            <person name="Kikawada T."/>
            <person name="Gusev O."/>
        </authorList>
    </citation>
    <scope>NUCLEOTIDE SEQUENCE</scope>
    <source>
        <strain evidence="2">NIAS01</strain>
        <tissue evidence="2">Whole body or cell culture</tissue>
    </source>
</reference>
<feature type="compositionally biased region" description="Basic residues" evidence="1">
    <location>
        <begin position="54"/>
        <end position="67"/>
    </location>
</feature>
<dbReference type="EMBL" id="JADBJN010000003">
    <property type="protein sequence ID" value="KAG5672246.1"/>
    <property type="molecule type" value="Genomic_DNA"/>
</dbReference>
<dbReference type="OrthoDB" id="8195947at2759"/>
<proteinExistence type="predicted"/>
<accession>A0A9J6BSC4</accession>
<dbReference type="AlphaFoldDB" id="A0A9J6BSC4"/>
<feature type="region of interest" description="Disordered" evidence="1">
    <location>
        <begin position="96"/>
        <end position="146"/>
    </location>
</feature>